<accession>A0A1R0H120</accession>
<organism evidence="1 2">
    <name type="scientific">Smittium mucronatum</name>
    <dbReference type="NCBI Taxonomy" id="133383"/>
    <lineage>
        <taxon>Eukaryota</taxon>
        <taxon>Fungi</taxon>
        <taxon>Fungi incertae sedis</taxon>
        <taxon>Zoopagomycota</taxon>
        <taxon>Kickxellomycotina</taxon>
        <taxon>Harpellomycetes</taxon>
        <taxon>Harpellales</taxon>
        <taxon>Legeriomycetaceae</taxon>
        <taxon>Smittium</taxon>
    </lineage>
</organism>
<name>A0A1R0H120_9FUNG</name>
<dbReference type="EMBL" id="LSSL01001219">
    <property type="protein sequence ID" value="OLY82836.1"/>
    <property type="molecule type" value="Genomic_DNA"/>
</dbReference>
<evidence type="ECO:0000313" key="2">
    <source>
        <dbReference type="Proteomes" id="UP000187455"/>
    </source>
</evidence>
<proteinExistence type="predicted"/>
<sequence length="163" mass="17409">MSIPPPYLIYLYIFSEADFPYQLDWYKSSLLNCCCVAKGEATNNILSLVFPSPSPSRDFREGIIPLLRLSTLRSLLPVPTTLSVCTAPTVGITGENLTGGLGPEFNESTIKDDTSSSITGYPAKFTDGSKSSLILRASIEIEAEASLSLSSATFLQASTSGAI</sequence>
<protein>
    <submittedName>
        <fullName evidence="1">Uncharacterized protein</fullName>
    </submittedName>
</protein>
<comment type="caution">
    <text evidence="1">The sequence shown here is derived from an EMBL/GenBank/DDBJ whole genome shotgun (WGS) entry which is preliminary data.</text>
</comment>
<dbReference type="Proteomes" id="UP000187455">
    <property type="component" value="Unassembled WGS sequence"/>
</dbReference>
<reference evidence="1 2" key="1">
    <citation type="journal article" date="2016" name="Mol. Biol. Evol.">
        <title>Genome-Wide Survey of Gut Fungi (Harpellales) Reveals the First Horizontally Transferred Ubiquitin Gene from a Mosquito Host.</title>
        <authorList>
            <person name="Wang Y."/>
            <person name="White M.M."/>
            <person name="Kvist S."/>
            <person name="Moncalvo J.M."/>
        </authorList>
    </citation>
    <scope>NUCLEOTIDE SEQUENCE [LARGE SCALE GENOMIC DNA]</scope>
    <source>
        <strain evidence="1 2">ALG-7-W6</strain>
    </source>
</reference>
<evidence type="ECO:0000313" key="1">
    <source>
        <dbReference type="EMBL" id="OLY82836.1"/>
    </source>
</evidence>
<keyword evidence="2" id="KW-1185">Reference proteome</keyword>
<gene>
    <name evidence="1" type="ORF">AYI68_g3038</name>
</gene>
<dbReference type="AlphaFoldDB" id="A0A1R0H120"/>